<evidence type="ECO:0000313" key="6">
    <source>
        <dbReference type="Proteomes" id="UP000784128"/>
    </source>
</evidence>
<dbReference type="Proteomes" id="UP000784128">
    <property type="component" value="Unassembled WGS sequence"/>
</dbReference>
<dbReference type="Pfam" id="PF00144">
    <property type="entry name" value="Beta-lactamase"/>
    <property type="match status" value="1"/>
</dbReference>
<evidence type="ECO:0000256" key="3">
    <source>
        <dbReference type="SAM" id="SignalP"/>
    </source>
</evidence>
<protein>
    <submittedName>
        <fullName evidence="5">Beta-lactamase family protein</fullName>
    </submittedName>
</protein>
<feature type="chain" id="PRO_5045796948" evidence="3">
    <location>
        <begin position="22"/>
        <end position="450"/>
    </location>
</feature>
<dbReference type="InterPro" id="IPR050789">
    <property type="entry name" value="Diverse_Enzym_Activities"/>
</dbReference>
<feature type="domain" description="Beta-lactamase-related" evidence="4">
    <location>
        <begin position="40"/>
        <end position="346"/>
    </location>
</feature>
<dbReference type="InterPro" id="IPR012338">
    <property type="entry name" value="Beta-lactam/transpept-like"/>
</dbReference>
<evidence type="ECO:0000256" key="2">
    <source>
        <dbReference type="SAM" id="MobiDB-lite"/>
    </source>
</evidence>
<dbReference type="PANTHER" id="PTHR43283">
    <property type="entry name" value="BETA-LACTAMASE-RELATED"/>
    <property type="match status" value="1"/>
</dbReference>
<organism evidence="5 6">
    <name type="scientific">Pelotalea chapellei</name>
    <dbReference type="NCBI Taxonomy" id="44671"/>
    <lineage>
        <taxon>Bacteria</taxon>
        <taxon>Pseudomonadati</taxon>
        <taxon>Thermodesulfobacteriota</taxon>
        <taxon>Desulfuromonadia</taxon>
        <taxon>Geobacterales</taxon>
        <taxon>Geobacteraceae</taxon>
        <taxon>Pelotalea</taxon>
    </lineage>
</organism>
<dbReference type="PANTHER" id="PTHR43283:SF11">
    <property type="entry name" value="BETA-LACTAMASE-RELATED DOMAIN-CONTAINING PROTEIN"/>
    <property type="match status" value="1"/>
</dbReference>
<evidence type="ECO:0000256" key="1">
    <source>
        <dbReference type="ARBA" id="ARBA00022801"/>
    </source>
</evidence>
<keyword evidence="1" id="KW-0378">Hydrolase</keyword>
<feature type="compositionally biased region" description="Basic residues" evidence="2">
    <location>
        <begin position="426"/>
        <end position="436"/>
    </location>
</feature>
<reference evidence="5 6" key="1">
    <citation type="submission" date="2021-05" db="EMBL/GenBank/DDBJ databases">
        <title>The draft genome of Geobacter chapellei DSM 13688.</title>
        <authorList>
            <person name="Xu Z."/>
            <person name="Masuda Y."/>
            <person name="Itoh H."/>
            <person name="Senoo K."/>
        </authorList>
    </citation>
    <scope>NUCLEOTIDE SEQUENCE [LARGE SCALE GENOMIC DNA]</scope>
    <source>
        <strain evidence="5 6">DSM 13688</strain>
    </source>
</reference>
<evidence type="ECO:0000259" key="4">
    <source>
        <dbReference type="Pfam" id="PF00144"/>
    </source>
</evidence>
<dbReference type="EMBL" id="JAHDYS010000012">
    <property type="protein sequence ID" value="MBT1072752.1"/>
    <property type="molecule type" value="Genomic_DNA"/>
</dbReference>
<sequence>MHLIYLALLACLFCVPSLLHASDEPVQAVTIDTLLQRAINRNLIAGGVVVVGNKNGILHASARGALNSNAAAPPLNEHTIFDIASLTKVVATTPAVMTLLDSGKVALSDPISRWFPEFKDAGRDDITLLHLLTHTSGLNDFNVSGDDPMKTTIQRAAGEKFRNRPGERFNYADINFILLGEMVRRVSGLPLNEYCRSNIYEPLNARETMFLPPAHLASTIAPTTDPTSGIVQDHNSRRLGGVAGHAGLFSSAYDLANYARMILGGGVLDGKRILSEQVVTRMCSPYKSGNGVVRGLGWDINSPYSAPRGMLFSDKSFGHTGYSGSSIWIDPAQDLFVILLTNRLNYRETSVFNQLRRNVSTLASASFSLGNYPALPPVLETERMLEELIQEFKPAAIQLLPQKVVKQKVAKQKLVRSSSSKSLKLAFHKRSGKKTIKTASAHRNGSRRRG</sequence>
<dbReference type="Gene3D" id="3.40.710.10">
    <property type="entry name" value="DD-peptidase/beta-lactamase superfamily"/>
    <property type="match status" value="1"/>
</dbReference>
<name>A0ABS5UAP3_9BACT</name>
<dbReference type="RefSeq" id="WP_214300052.1">
    <property type="nucleotide sequence ID" value="NZ_JAHDYS010000012.1"/>
</dbReference>
<keyword evidence="6" id="KW-1185">Reference proteome</keyword>
<proteinExistence type="predicted"/>
<keyword evidence="3" id="KW-0732">Signal</keyword>
<dbReference type="SUPFAM" id="SSF56601">
    <property type="entry name" value="beta-lactamase/transpeptidase-like"/>
    <property type="match status" value="1"/>
</dbReference>
<gene>
    <name evidence="5" type="ORF">KJB30_13220</name>
</gene>
<feature type="region of interest" description="Disordered" evidence="2">
    <location>
        <begin position="417"/>
        <end position="450"/>
    </location>
</feature>
<feature type="signal peptide" evidence="3">
    <location>
        <begin position="1"/>
        <end position="21"/>
    </location>
</feature>
<accession>A0ABS5UAP3</accession>
<dbReference type="InterPro" id="IPR001466">
    <property type="entry name" value="Beta-lactam-related"/>
</dbReference>
<evidence type="ECO:0000313" key="5">
    <source>
        <dbReference type="EMBL" id="MBT1072752.1"/>
    </source>
</evidence>
<comment type="caution">
    <text evidence="5">The sequence shown here is derived from an EMBL/GenBank/DDBJ whole genome shotgun (WGS) entry which is preliminary data.</text>
</comment>